<dbReference type="VEuPathDB" id="VectorBase:SCAU001384"/>
<dbReference type="PANTHER" id="PTHR11012">
    <property type="entry name" value="PROTEIN KINASE-LIKE DOMAIN-CONTAINING"/>
    <property type="match status" value="1"/>
</dbReference>
<dbReference type="InterPro" id="IPR015897">
    <property type="entry name" value="CHK_kinase-like"/>
</dbReference>
<dbReference type="KEGG" id="scac:106081220"/>
<keyword evidence="3" id="KW-1185">Reference proteome</keyword>
<protein>
    <recommendedName>
        <fullName evidence="1">CHK kinase-like domain-containing protein</fullName>
    </recommendedName>
</protein>
<organism evidence="2 3">
    <name type="scientific">Stomoxys calcitrans</name>
    <name type="common">Stable fly</name>
    <name type="synonym">Conops calcitrans</name>
    <dbReference type="NCBI Taxonomy" id="35570"/>
    <lineage>
        <taxon>Eukaryota</taxon>
        <taxon>Metazoa</taxon>
        <taxon>Ecdysozoa</taxon>
        <taxon>Arthropoda</taxon>
        <taxon>Hexapoda</taxon>
        <taxon>Insecta</taxon>
        <taxon>Pterygota</taxon>
        <taxon>Neoptera</taxon>
        <taxon>Endopterygota</taxon>
        <taxon>Diptera</taxon>
        <taxon>Brachycera</taxon>
        <taxon>Muscomorpha</taxon>
        <taxon>Muscoidea</taxon>
        <taxon>Muscidae</taxon>
        <taxon>Stomoxys</taxon>
    </lineage>
</organism>
<dbReference type="OrthoDB" id="6334212at2759"/>
<gene>
    <name evidence="2" type="primary">106081220</name>
</gene>
<dbReference type="Proteomes" id="UP000095300">
    <property type="component" value="Unassembled WGS sequence"/>
</dbReference>
<dbReference type="AlphaFoldDB" id="A0A1I8NRG7"/>
<dbReference type="EnsemblMetazoa" id="SCAU001384-RA">
    <property type="protein sequence ID" value="SCAU001384-PA"/>
    <property type="gene ID" value="SCAU001384"/>
</dbReference>
<evidence type="ECO:0000313" key="2">
    <source>
        <dbReference type="EnsemblMetazoa" id="SCAU001384-PA"/>
    </source>
</evidence>
<feature type="domain" description="CHK kinase-like" evidence="1">
    <location>
        <begin position="137"/>
        <end position="331"/>
    </location>
</feature>
<sequence length="431" mass="50432">MSDLHSNNKELIEKHNQHDLVTRQECEQILEKILKEENISGELKEYEIVPELSTIGYLGEYFHLHMKYHRGTETELKHLRLFVKTRPYQNPDMSDFIERSGMLKKESTLYQNLLNELKRLTPNIWCAQCYLVKEDLFVMQNIIDLGYEPLKDSSVFLNKPQIGSILKGLASMHACSVGYEQKNNLKIGEKLKDVLYEVTVSPKVVWYTAGIKAVLAVALKHPLYQAEPLQNFIKSRLPAILDTVYEMVNPSNKYHNVFCHRDVWGGNVFFAKDQPYEKGAAFVDFQLCRYSPAAIDVLMTLYINIRPQDRRAMENECHELYYQQFSDELTQMSLKASDFMSYEQFKNSLNDLALFGALYNCIAATILRVPGDYLKDMKLNRPDDFHRYTNVDRTDEVLELVKIDAKFRDYMLECIDDMMELILKDYYYKSK</sequence>
<reference evidence="2" key="1">
    <citation type="submission" date="2020-05" db="UniProtKB">
        <authorList>
            <consortium name="EnsemblMetazoa"/>
        </authorList>
    </citation>
    <scope>IDENTIFICATION</scope>
    <source>
        <strain evidence="2">USDA</strain>
    </source>
</reference>
<dbReference type="PANTHER" id="PTHR11012:SF59">
    <property type="entry name" value="CHK KINASE-LIKE DOMAIN-CONTAINING PROTEIN-RELATED"/>
    <property type="match status" value="1"/>
</dbReference>
<dbReference type="SMART" id="SM00587">
    <property type="entry name" value="CHK"/>
    <property type="match status" value="1"/>
</dbReference>
<dbReference type="Pfam" id="PF02958">
    <property type="entry name" value="EcKL"/>
    <property type="match status" value="1"/>
</dbReference>
<proteinExistence type="predicted"/>
<evidence type="ECO:0000313" key="3">
    <source>
        <dbReference type="Proteomes" id="UP000095300"/>
    </source>
</evidence>
<dbReference type="InterPro" id="IPR004119">
    <property type="entry name" value="EcKL"/>
</dbReference>
<dbReference type="InterPro" id="IPR011009">
    <property type="entry name" value="Kinase-like_dom_sf"/>
</dbReference>
<evidence type="ECO:0000259" key="1">
    <source>
        <dbReference type="SMART" id="SM00587"/>
    </source>
</evidence>
<dbReference type="SUPFAM" id="SSF56112">
    <property type="entry name" value="Protein kinase-like (PK-like)"/>
    <property type="match status" value="1"/>
</dbReference>
<accession>A0A1I8NRG7</accession>
<dbReference type="Gene3D" id="3.90.1200.10">
    <property type="match status" value="1"/>
</dbReference>
<dbReference type="STRING" id="35570.A0A1I8NRG7"/>
<name>A0A1I8NRG7_STOCA</name>